<sequence>MTGRLPTGRYAIIGDLSAGKTLLMTAIAYHDHLKGIPIYSNYDLNFPHTRINKVEDLDKMHSGTLVMDEAWYTFDSRNFGTNKNKEGSYIFSKLAKRNMNAYLNMQSMDLIDGRYRDRMMAILIVETLKDKNDNPILMKVDTLKKDKWGVFSLSPSQILIEPSPVLGLYDTCEVIDSLI</sequence>
<accession>A0A7Z7AV53</accession>
<organism evidence="1 2">
    <name type="scientific">Methanolobus vulcani</name>
    <dbReference type="NCBI Taxonomy" id="38026"/>
    <lineage>
        <taxon>Archaea</taxon>
        <taxon>Methanobacteriati</taxon>
        <taxon>Methanobacteriota</taxon>
        <taxon>Stenosarchaea group</taxon>
        <taxon>Methanomicrobia</taxon>
        <taxon>Methanosarcinales</taxon>
        <taxon>Methanosarcinaceae</taxon>
        <taxon>Methanolobus</taxon>
    </lineage>
</organism>
<dbReference type="Proteomes" id="UP000199259">
    <property type="component" value="Unassembled WGS sequence"/>
</dbReference>
<dbReference type="Gene3D" id="3.40.50.300">
    <property type="entry name" value="P-loop containing nucleotide triphosphate hydrolases"/>
    <property type="match status" value="1"/>
</dbReference>
<protein>
    <submittedName>
        <fullName evidence="1">Uncharacterized protein</fullName>
    </submittedName>
</protein>
<evidence type="ECO:0000313" key="1">
    <source>
        <dbReference type="EMBL" id="SDF43163.1"/>
    </source>
</evidence>
<keyword evidence="2" id="KW-1185">Reference proteome</keyword>
<dbReference type="RefSeq" id="WP_091708433.1">
    <property type="nucleotide sequence ID" value="NZ_FNCA01000002.1"/>
</dbReference>
<dbReference type="EMBL" id="FNCA01000002">
    <property type="protein sequence ID" value="SDF43163.1"/>
    <property type="molecule type" value="Genomic_DNA"/>
</dbReference>
<dbReference type="InterPro" id="IPR027417">
    <property type="entry name" value="P-loop_NTPase"/>
</dbReference>
<reference evidence="1 2" key="1">
    <citation type="submission" date="2016-10" db="EMBL/GenBank/DDBJ databases">
        <authorList>
            <person name="Varghese N."/>
            <person name="Submissions S."/>
        </authorList>
    </citation>
    <scope>NUCLEOTIDE SEQUENCE [LARGE SCALE GENOMIC DNA]</scope>
    <source>
        <strain evidence="1 2">PL 12/M</strain>
    </source>
</reference>
<evidence type="ECO:0000313" key="2">
    <source>
        <dbReference type="Proteomes" id="UP000199259"/>
    </source>
</evidence>
<proteinExistence type="predicted"/>
<comment type="caution">
    <text evidence="1">The sequence shown here is derived from an EMBL/GenBank/DDBJ whole genome shotgun (WGS) entry which is preliminary data.</text>
</comment>
<name>A0A7Z7AV53_9EURY</name>
<dbReference type="OrthoDB" id="142728at2157"/>
<dbReference type="AlphaFoldDB" id="A0A7Z7AV53"/>
<gene>
    <name evidence="1" type="ORF">SAMN04488589_0498</name>
</gene>